<proteinExistence type="predicted"/>
<dbReference type="OrthoDB" id="9810367at2"/>
<gene>
    <name evidence="4" type="ordered locus">Turpa_0447</name>
</gene>
<dbReference type="EMBL" id="CP002959">
    <property type="protein sequence ID" value="AFM11103.1"/>
    <property type="molecule type" value="Genomic_DNA"/>
</dbReference>
<evidence type="ECO:0000259" key="3">
    <source>
        <dbReference type="Pfam" id="PF13505"/>
    </source>
</evidence>
<dbReference type="SUPFAM" id="SSF56925">
    <property type="entry name" value="OMPA-like"/>
    <property type="match status" value="1"/>
</dbReference>
<reference evidence="4 5" key="1">
    <citation type="submission" date="2012-06" db="EMBL/GenBank/DDBJ databases">
        <title>The complete chromosome of genome of Turneriella parva DSM 21527.</title>
        <authorList>
            <consortium name="US DOE Joint Genome Institute (JGI-PGF)"/>
            <person name="Lucas S."/>
            <person name="Han J."/>
            <person name="Lapidus A."/>
            <person name="Bruce D."/>
            <person name="Goodwin L."/>
            <person name="Pitluck S."/>
            <person name="Peters L."/>
            <person name="Kyrpides N."/>
            <person name="Mavromatis K."/>
            <person name="Ivanova N."/>
            <person name="Mikhailova N."/>
            <person name="Chertkov O."/>
            <person name="Detter J.C."/>
            <person name="Tapia R."/>
            <person name="Han C."/>
            <person name="Land M."/>
            <person name="Hauser L."/>
            <person name="Markowitz V."/>
            <person name="Cheng J.-F."/>
            <person name="Hugenholtz P."/>
            <person name="Woyke T."/>
            <person name="Wu D."/>
            <person name="Gronow S."/>
            <person name="Wellnitz S."/>
            <person name="Brambilla E."/>
            <person name="Klenk H.-P."/>
            <person name="Eisen J.A."/>
        </authorList>
    </citation>
    <scope>NUCLEOTIDE SEQUENCE [LARGE SCALE GENOMIC DNA]</scope>
    <source>
        <strain evidence="5">ATCC BAA-1111 / DSM 21527 / NCTC 11395 / H</strain>
    </source>
</reference>
<dbReference type="Gene3D" id="2.40.160.20">
    <property type="match status" value="1"/>
</dbReference>
<dbReference type="Pfam" id="PF13505">
    <property type="entry name" value="OMP_b-brl"/>
    <property type="match status" value="1"/>
</dbReference>
<dbReference type="STRING" id="869212.Turpa_0447"/>
<evidence type="ECO:0000313" key="5">
    <source>
        <dbReference type="Proteomes" id="UP000006048"/>
    </source>
</evidence>
<dbReference type="AlphaFoldDB" id="I4B1E6"/>
<keyword evidence="1 2" id="KW-0732">Signal</keyword>
<organism evidence="4 5">
    <name type="scientific">Turneriella parva (strain ATCC BAA-1111 / DSM 21527 / NCTC 11395 / H)</name>
    <name type="common">Leptospira parva</name>
    <dbReference type="NCBI Taxonomy" id="869212"/>
    <lineage>
        <taxon>Bacteria</taxon>
        <taxon>Pseudomonadati</taxon>
        <taxon>Spirochaetota</taxon>
        <taxon>Spirochaetia</taxon>
        <taxon>Leptospirales</taxon>
        <taxon>Leptospiraceae</taxon>
        <taxon>Turneriella</taxon>
    </lineage>
</organism>
<evidence type="ECO:0000256" key="1">
    <source>
        <dbReference type="ARBA" id="ARBA00022729"/>
    </source>
</evidence>
<sequence length="222" mass="23630">MKNKLHSIMLAAAVISAAPLFAQGGGLEIKGGVGSVKAANDKAGFDAGIAYAYKIERFFAFVPEINFNWINFDQCTNSPCRTQTVGGLTSTLTTTRNHYTLPLMLNLRFIVPMGTEDTPAVQPYVTLGAGYAWSFFEAKTPAYTDSVTSTPVPASTVSDSAAGFMYQGMVGLAFNLGMLTEGSASTTNILLEGGYRGGEVEKSGFKFDMSGYVLRVGAAFNF</sequence>
<name>I4B1E6_TURPD</name>
<evidence type="ECO:0000256" key="2">
    <source>
        <dbReference type="SAM" id="SignalP"/>
    </source>
</evidence>
<accession>I4B1E6</accession>
<feature type="chain" id="PRO_5003686318" description="Outer membrane protein beta-barrel domain-containing protein" evidence="2">
    <location>
        <begin position="23"/>
        <end position="222"/>
    </location>
</feature>
<dbReference type="HOGENOM" id="CLU_1244901_0_0_12"/>
<dbReference type="KEGG" id="tpx:Turpa_0447"/>
<protein>
    <recommendedName>
        <fullName evidence="3">Outer membrane protein beta-barrel domain-containing protein</fullName>
    </recommendedName>
</protein>
<dbReference type="Proteomes" id="UP000006048">
    <property type="component" value="Chromosome"/>
</dbReference>
<dbReference type="PATRIC" id="fig|869212.3.peg.421"/>
<feature type="domain" description="Outer membrane protein beta-barrel" evidence="3">
    <location>
        <begin position="9"/>
        <end position="196"/>
    </location>
</feature>
<keyword evidence="5" id="KW-1185">Reference proteome</keyword>
<evidence type="ECO:0000313" key="4">
    <source>
        <dbReference type="EMBL" id="AFM11103.1"/>
    </source>
</evidence>
<dbReference type="RefSeq" id="WP_014801623.1">
    <property type="nucleotide sequence ID" value="NC_018020.1"/>
</dbReference>
<dbReference type="InterPro" id="IPR027385">
    <property type="entry name" value="Beta-barrel_OMP"/>
</dbReference>
<dbReference type="InterPro" id="IPR011250">
    <property type="entry name" value="OMP/PagP_B-barrel"/>
</dbReference>
<feature type="signal peptide" evidence="2">
    <location>
        <begin position="1"/>
        <end position="22"/>
    </location>
</feature>